<dbReference type="eggNOG" id="ENOG5031UBX">
    <property type="taxonomic scope" value="Bacteria"/>
</dbReference>
<feature type="chain" id="PRO_5004785414" evidence="1">
    <location>
        <begin position="21"/>
        <end position="131"/>
    </location>
</feature>
<evidence type="ECO:0000313" key="3">
    <source>
        <dbReference type="Proteomes" id="UP000018851"/>
    </source>
</evidence>
<evidence type="ECO:0000256" key="1">
    <source>
        <dbReference type="SAM" id="SignalP"/>
    </source>
</evidence>
<name>W0AF54_9SPHN</name>
<reference evidence="2 3" key="1">
    <citation type="submission" date="2013-07" db="EMBL/GenBank/DDBJ databases">
        <title>Completed genome of Sphingomonas sanxanigenens NX02.</title>
        <authorList>
            <person name="Ma T."/>
            <person name="Huang H."/>
            <person name="Wu M."/>
            <person name="Li X."/>
            <person name="Li G."/>
        </authorList>
    </citation>
    <scope>NUCLEOTIDE SEQUENCE [LARGE SCALE GENOMIC DNA]</scope>
    <source>
        <strain evidence="2 3">NX02</strain>
    </source>
</reference>
<protein>
    <submittedName>
        <fullName evidence="2">Uncharacterized protein</fullName>
    </submittedName>
</protein>
<keyword evidence="1" id="KW-0732">Signal</keyword>
<evidence type="ECO:0000313" key="2">
    <source>
        <dbReference type="EMBL" id="AHE56504.1"/>
    </source>
</evidence>
<dbReference type="KEGG" id="ssan:NX02_24485"/>
<dbReference type="Proteomes" id="UP000018851">
    <property type="component" value="Chromosome"/>
</dbReference>
<dbReference type="HOGENOM" id="CLU_147428_1_0_5"/>
<dbReference type="EMBL" id="CP006644">
    <property type="protein sequence ID" value="AHE56504.1"/>
    <property type="molecule type" value="Genomic_DNA"/>
</dbReference>
<dbReference type="OrthoDB" id="7596589at2"/>
<accession>W0AF54</accession>
<organism evidence="2 3">
    <name type="scientific">Sphingomonas sanxanigenens DSM 19645 = NX02</name>
    <dbReference type="NCBI Taxonomy" id="1123269"/>
    <lineage>
        <taxon>Bacteria</taxon>
        <taxon>Pseudomonadati</taxon>
        <taxon>Pseudomonadota</taxon>
        <taxon>Alphaproteobacteria</taxon>
        <taxon>Sphingomonadales</taxon>
        <taxon>Sphingomonadaceae</taxon>
        <taxon>Sphingomonas</taxon>
    </lineage>
</organism>
<keyword evidence="3" id="KW-1185">Reference proteome</keyword>
<dbReference type="PATRIC" id="fig|1123269.5.peg.4796"/>
<dbReference type="RefSeq" id="WP_053000702.1">
    <property type="nucleotide sequence ID" value="NZ_CP006644.1"/>
</dbReference>
<dbReference type="AlphaFoldDB" id="W0AF54"/>
<gene>
    <name evidence="2" type="ORF">NX02_24485</name>
</gene>
<sequence>MRRPFLILLPALAVIAAAPAEPPRTERAAKELASVLKDRVPGKPQRCIQSQQTRATIIDGHTLIYHEGASRVWRNELPQACPSLRWSSTLVSEVYGGQICDGDRVRAIDPGMSIPGPLCRLGSFVPYEKVK</sequence>
<feature type="signal peptide" evidence="1">
    <location>
        <begin position="1"/>
        <end position="20"/>
    </location>
</feature>
<proteinExistence type="predicted"/>
<dbReference type="STRING" id="1123269.NX02_24485"/>